<keyword evidence="10" id="KW-1185">Reference proteome</keyword>
<keyword evidence="6" id="KW-0472">Membrane</keyword>
<dbReference type="PANTHER" id="PTHR12042:SF21">
    <property type="entry name" value="ALPHA1,4-GALACTOSYLTRANSFERASE 1-RELATED"/>
    <property type="match status" value="1"/>
</dbReference>
<evidence type="ECO:0000256" key="6">
    <source>
        <dbReference type="ARBA" id="ARBA00023136"/>
    </source>
</evidence>
<keyword evidence="5" id="KW-0333">Golgi apparatus</keyword>
<feature type="chain" id="PRO_5042102417" description="Alpha 1,4-glycosyltransferase domain-containing protein" evidence="7">
    <location>
        <begin position="22"/>
        <end position="376"/>
    </location>
</feature>
<dbReference type="InterPro" id="IPR029044">
    <property type="entry name" value="Nucleotide-diphossugar_trans"/>
</dbReference>
<dbReference type="SUPFAM" id="SSF53448">
    <property type="entry name" value="Nucleotide-diphospho-sugar transferases"/>
    <property type="match status" value="1"/>
</dbReference>
<dbReference type="Proteomes" id="UP001286313">
    <property type="component" value="Unassembled WGS sequence"/>
</dbReference>
<dbReference type="InterPro" id="IPR007652">
    <property type="entry name" value="A1-4-GlycosylTfrase_dom"/>
</dbReference>
<evidence type="ECO:0000313" key="9">
    <source>
        <dbReference type="EMBL" id="KAK3889408.1"/>
    </source>
</evidence>
<sequence length="376" mass="42875">MVSVCVVVVVVVVVVVMCVNGDSGDLNTPISVLLRGLTKDLGHSEAPRTGDQEREWWADYLCHQTNFQGQEQKHIIPLQQLFRDVTPERRDRNVFLMDTACNTHPRYRAWCSVESWANQNPDLDVWFLMTSQKVSDTDGLPSLLMHKYPNLRLVGTHLAGIFKGTPVEPLYLSRKWTVSETWPPEVLSNMLRALVLWHYGGIYSDTDILSIRPFTLPLNATGFDVEAVVGSALYAFSAHHPLLWTLMEDINKEFIPGVWGIIGPAAVTRVVKKACGTNDTYTLLHKAPVSCANKSVTIYPDTHFFPVFWHEFERYFNKSTGLNFDKDFKSSYVLHMWNVFSKWTPIKMGFFSIYEAAARRSCPLTFSRAILRSNFF</sequence>
<protein>
    <recommendedName>
        <fullName evidence="8">Alpha 1,4-glycosyltransferase domain-containing protein</fullName>
    </recommendedName>
</protein>
<accession>A0AAE1GA87</accession>
<dbReference type="EMBL" id="JAWQEG010000489">
    <property type="protein sequence ID" value="KAK3889408.1"/>
    <property type="molecule type" value="Genomic_DNA"/>
</dbReference>
<dbReference type="Gene3D" id="3.90.550.20">
    <property type="match status" value="1"/>
</dbReference>
<evidence type="ECO:0000259" key="8">
    <source>
        <dbReference type="Pfam" id="PF04572"/>
    </source>
</evidence>
<dbReference type="GO" id="GO:0016758">
    <property type="term" value="F:hexosyltransferase activity"/>
    <property type="evidence" value="ECO:0007669"/>
    <property type="project" value="UniProtKB-ARBA"/>
</dbReference>
<keyword evidence="3" id="KW-0328">Glycosyltransferase</keyword>
<dbReference type="InterPro" id="IPR051981">
    <property type="entry name" value="Glycosyltransf_32"/>
</dbReference>
<dbReference type="Pfam" id="PF04488">
    <property type="entry name" value="Gly_transf_sug"/>
    <property type="match status" value="1"/>
</dbReference>
<reference evidence="9" key="1">
    <citation type="submission" date="2023-10" db="EMBL/GenBank/DDBJ databases">
        <title>Genome assemblies of two species of porcelain crab, Petrolisthes cinctipes and Petrolisthes manimaculis (Anomura: Porcellanidae).</title>
        <authorList>
            <person name="Angst P."/>
        </authorList>
    </citation>
    <scope>NUCLEOTIDE SEQUENCE</scope>
    <source>
        <strain evidence="9">PB745_01</strain>
        <tissue evidence="9">Gill</tissue>
    </source>
</reference>
<name>A0AAE1GA87_PETCI</name>
<keyword evidence="4" id="KW-0808">Transferase</keyword>
<feature type="domain" description="Alpha 1,4-glycosyltransferase" evidence="8">
    <location>
        <begin position="235"/>
        <end position="368"/>
    </location>
</feature>
<feature type="signal peptide" evidence="7">
    <location>
        <begin position="1"/>
        <end position="21"/>
    </location>
</feature>
<dbReference type="GO" id="GO:0000139">
    <property type="term" value="C:Golgi membrane"/>
    <property type="evidence" value="ECO:0007669"/>
    <property type="project" value="UniProtKB-SubCell"/>
</dbReference>
<dbReference type="GO" id="GO:0006688">
    <property type="term" value="P:glycosphingolipid biosynthetic process"/>
    <property type="evidence" value="ECO:0007669"/>
    <property type="project" value="TreeGrafter"/>
</dbReference>
<proteinExistence type="inferred from homology"/>
<comment type="caution">
    <text evidence="9">The sequence shown here is derived from an EMBL/GenBank/DDBJ whole genome shotgun (WGS) entry which is preliminary data.</text>
</comment>
<evidence type="ECO:0000256" key="4">
    <source>
        <dbReference type="ARBA" id="ARBA00022679"/>
    </source>
</evidence>
<dbReference type="Pfam" id="PF04572">
    <property type="entry name" value="Gb3_synth"/>
    <property type="match status" value="1"/>
</dbReference>
<evidence type="ECO:0000256" key="1">
    <source>
        <dbReference type="ARBA" id="ARBA00004323"/>
    </source>
</evidence>
<comment type="subcellular location">
    <subcellularLocation>
        <location evidence="1">Golgi apparatus membrane</location>
        <topology evidence="1">Single-pass type II membrane protein</topology>
    </subcellularLocation>
</comment>
<dbReference type="InterPro" id="IPR007577">
    <property type="entry name" value="GlycoTrfase_DXD_sugar-bd_CS"/>
</dbReference>
<organism evidence="9 10">
    <name type="scientific">Petrolisthes cinctipes</name>
    <name type="common">Flat porcelain crab</name>
    <dbReference type="NCBI Taxonomy" id="88211"/>
    <lineage>
        <taxon>Eukaryota</taxon>
        <taxon>Metazoa</taxon>
        <taxon>Ecdysozoa</taxon>
        <taxon>Arthropoda</taxon>
        <taxon>Crustacea</taxon>
        <taxon>Multicrustacea</taxon>
        <taxon>Malacostraca</taxon>
        <taxon>Eumalacostraca</taxon>
        <taxon>Eucarida</taxon>
        <taxon>Decapoda</taxon>
        <taxon>Pleocyemata</taxon>
        <taxon>Anomura</taxon>
        <taxon>Galatheoidea</taxon>
        <taxon>Porcellanidae</taxon>
        <taxon>Petrolisthes</taxon>
    </lineage>
</organism>
<evidence type="ECO:0000256" key="5">
    <source>
        <dbReference type="ARBA" id="ARBA00023034"/>
    </source>
</evidence>
<keyword evidence="7" id="KW-0732">Signal</keyword>
<comment type="similarity">
    <text evidence="2">Belongs to the glycosyltransferase 32 family.</text>
</comment>
<gene>
    <name evidence="9" type="ORF">Pcinc_006595</name>
</gene>
<evidence type="ECO:0000313" key="10">
    <source>
        <dbReference type="Proteomes" id="UP001286313"/>
    </source>
</evidence>
<evidence type="ECO:0000256" key="3">
    <source>
        <dbReference type="ARBA" id="ARBA00022676"/>
    </source>
</evidence>
<evidence type="ECO:0000256" key="7">
    <source>
        <dbReference type="SAM" id="SignalP"/>
    </source>
</evidence>
<dbReference type="PANTHER" id="PTHR12042">
    <property type="entry name" value="LACTOSYLCERAMIDE 4-ALPHA-GALACTOSYLTRANSFERASE ALPHA- 1,4-GALACTOSYLTRANSFERASE"/>
    <property type="match status" value="1"/>
</dbReference>
<dbReference type="AlphaFoldDB" id="A0AAE1GA87"/>
<evidence type="ECO:0000256" key="2">
    <source>
        <dbReference type="ARBA" id="ARBA00009003"/>
    </source>
</evidence>